<feature type="transmembrane region" description="Helical" evidence="6">
    <location>
        <begin position="182"/>
        <end position="200"/>
    </location>
</feature>
<evidence type="ECO:0000313" key="7">
    <source>
        <dbReference type="EMBL" id="MDE1471005.1"/>
    </source>
</evidence>
<proteinExistence type="predicted"/>
<dbReference type="RefSeq" id="WP_227207347.1">
    <property type="nucleotide sequence ID" value="NZ_JAJCLO010000007.1"/>
</dbReference>
<protein>
    <submittedName>
        <fullName evidence="7">Oligosaccharide flippase family protein</fullName>
    </submittedName>
</protein>
<feature type="transmembrane region" description="Helical" evidence="6">
    <location>
        <begin position="324"/>
        <end position="347"/>
    </location>
</feature>
<organism evidence="7 8">
    <name type="scientific">Eubacterium limosum</name>
    <dbReference type="NCBI Taxonomy" id="1736"/>
    <lineage>
        <taxon>Bacteria</taxon>
        <taxon>Bacillati</taxon>
        <taxon>Bacillota</taxon>
        <taxon>Clostridia</taxon>
        <taxon>Eubacteriales</taxon>
        <taxon>Eubacteriaceae</taxon>
        <taxon>Eubacterium</taxon>
    </lineage>
</organism>
<dbReference type="PANTHER" id="PTHR30250:SF11">
    <property type="entry name" value="O-ANTIGEN TRANSPORTER-RELATED"/>
    <property type="match status" value="1"/>
</dbReference>
<evidence type="ECO:0000256" key="5">
    <source>
        <dbReference type="ARBA" id="ARBA00023136"/>
    </source>
</evidence>
<feature type="transmembrane region" description="Helical" evidence="6">
    <location>
        <begin position="12"/>
        <end position="31"/>
    </location>
</feature>
<keyword evidence="8" id="KW-1185">Reference proteome</keyword>
<dbReference type="Pfam" id="PF01943">
    <property type="entry name" value="Polysacc_synt"/>
    <property type="match status" value="1"/>
</dbReference>
<comment type="caution">
    <text evidence="7">The sequence shown here is derived from an EMBL/GenBank/DDBJ whole genome shotgun (WGS) entry which is preliminary data.</text>
</comment>
<feature type="transmembrane region" description="Helical" evidence="6">
    <location>
        <begin position="418"/>
        <end position="435"/>
    </location>
</feature>
<comment type="subcellular location">
    <subcellularLocation>
        <location evidence="1">Cell membrane</location>
        <topology evidence="1">Multi-pass membrane protein</topology>
    </subcellularLocation>
</comment>
<gene>
    <name evidence="7" type="ORF">PTZ04_12140</name>
</gene>
<sequence>MNNIKKNNKSFLSSSIIYILGSFLTSGLAFITTPIFTRLLTPEDYGITSVFATWVSVFTIFIGVQSASTIATAHIHFKKEEFNQYLSSILFLSTMSFLIIGSICFIFKYQIASLLNLSIGLLVILILQSFLGYVQQFYNNYLIQTKKPLQSLILSVSYSFLTVGLSLFLISHMDTDRYYGKILGNAIIACLFGLCLYFVIMAKGKKLISLKYWKYCLPLALPIILHLLSGLVLGQSDRVMLQSMSGNYEAGIYSFAYTIASVLSLLWSATNNAWVPWYYENTKAQNTKSINQLAKKYILLFSIGTCAIMLMTPEVMKILGPQEYWSAGRVIAMVVFGIYFNFLYSFPTNYEFYTQNTRWIAVGSICAAAVNVGLNLLLIPQFGGMGAAVATLISYFALFVFHNIIATRLGGFNISKRLYLYGIGIVSVGFIVINLTYDFPILRWIIILLLGFGLVYFNRKVIKEQISRYLKRDKNN</sequence>
<dbReference type="InterPro" id="IPR002797">
    <property type="entry name" value="Polysacc_synth"/>
</dbReference>
<evidence type="ECO:0000256" key="6">
    <source>
        <dbReference type="SAM" id="Phobius"/>
    </source>
</evidence>
<evidence type="ECO:0000313" key="8">
    <source>
        <dbReference type="Proteomes" id="UP001215087"/>
    </source>
</evidence>
<feature type="transmembrane region" description="Helical" evidence="6">
    <location>
        <begin position="152"/>
        <end position="170"/>
    </location>
</feature>
<feature type="transmembrane region" description="Helical" evidence="6">
    <location>
        <begin position="51"/>
        <end position="73"/>
    </location>
</feature>
<feature type="transmembrane region" description="Helical" evidence="6">
    <location>
        <begin position="296"/>
        <end position="312"/>
    </location>
</feature>
<accession>A0ABT5USS3</accession>
<dbReference type="PANTHER" id="PTHR30250">
    <property type="entry name" value="PST FAMILY PREDICTED COLANIC ACID TRANSPORTER"/>
    <property type="match status" value="1"/>
</dbReference>
<evidence type="ECO:0000256" key="2">
    <source>
        <dbReference type="ARBA" id="ARBA00022475"/>
    </source>
</evidence>
<keyword evidence="3 6" id="KW-0812">Transmembrane</keyword>
<feature type="transmembrane region" description="Helical" evidence="6">
    <location>
        <begin position="385"/>
        <end position="406"/>
    </location>
</feature>
<feature type="transmembrane region" description="Helical" evidence="6">
    <location>
        <begin position="85"/>
        <end position="108"/>
    </location>
</feature>
<feature type="transmembrane region" description="Helical" evidence="6">
    <location>
        <begin position="212"/>
        <end position="232"/>
    </location>
</feature>
<name>A0ABT5USS3_EUBLI</name>
<evidence type="ECO:0000256" key="3">
    <source>
        <dbReference type="ARBA" id="ARBA00022692"/>
    </source>
</evidence>
<feature type="transmembrane region" description="Helical" evidence="6">
    <location>
        <begin position="252"/>
        <end position="275"/>
    </location>
</feature>
<feature type="transmembrane region" description="Helical" evidence="6">
    <location>
        <begin position="359"/>
        <end position="379"/>
    </location>
</feature>
<dbReference type="Proteomes" id="UP001215087">
    <property type="component" value="Unassembled WGS sequence"/>
</dbReference>
<feature type="transmembrane region" description="Helical" evidence="6">
    <location>
        <begin position="114"/>
        <end position="131"/>
    </location>
</feature>
<keyword evidence="4 6" id="KW-1133">Transmembrane helix</keyword>
<reference evidence="7 8" key="1">
    <citation type="submission" date="2023-02" db="EMBL/GenBank/DDBJ databases">
        <title>Comparative genome analysis of Eubacterium limosum species.</title>
        <authorList>
            <person name="Bak J.E."/>
        </authorList>
    </citation>
    <scope>NUCLEOTIDE SEQUENCE [LARGE SCALE GENOMIC DNA]</scope>
    <source>
        <strain evidence="7 8">KGMB01548</strain>
    </source>
</reference>
<keyword evidence="2" id="KW-1003">Cell membrane</keyword>
<keyword evidence="5 6" id="KW-0472">Membrane</keyword>
<evidence type="ECO:0000256" key="1">
    <source>
        <dbReference type="ARBA" id="ARBA00004651"/>
    </source>
</evidence>
<dbReference type="EMBL" id="JAQSVD010000006">
    <property type="protein sequence ID" value="MDE1471005.1"/>
    <property type="molecule type" value="Genomic_DNA"/>
</dbReference>
<evidence type="ECO:0000256" key="4">
    <source>
        <dbReference type="ARBA" id="ARBA00022989"/>
    </source>
</evidence>
<feature type="transmembrane region" description="Helical" evidence="6">
    <location>
        <begin position="441"/>
        <end position="458"/>
    </location>
</feature>
<dbReference type="InterPro" id="IPR050833">
    <property type="entry name" value="Poly_Biosynth_Transport"/>
</dbReference>